<dbReference type="InterPro" id="IPR007760">
    <property type="entry name" value="Mn_catalase"/>
</dbReference>
<dbReference type="STRING" id="272562.CA_C1338"/>
<comment type="similarity">
    <text evidence="1">Belongs to the manganese catalase family.</text>
</comment>
<feature type="binding site" evidence="2">
    <location>
        <position position="136"/>
    </location>
    <ligand>
        <name>Mn(2+)</name>
        <dbReference type="ChEBI" id="CHEBI:29035"/>
        <label>1</label>
    </ligand>
</feature>
<reference evidence="4 5" key="1">
    <citation type="journal article" date="2001" name="J. Bacteriol.">
        <title>Genome sequence and comparative analysis of the solvent-producing bacterium Clostridium acetobutylicum.</title>
        <authorList>
            <person name="Nolling J."/>
            <person name="Breton G."/>
            <person name="Omelchenko M.V."/>
            <person name="Makarova K.S."/>
            <person name="Zeng Q."/>
            <person name="Gibson R."/>
            <person name="Lee H.M."/>
            <person name="Dubois J."/>
            <person name="Qiu D."/>
            <person name="Hitti J."/>
            <person name="Wolf Y.I."/>
            <person name="Tatusov R.L."/>
            <person name="Sabathe F."/>
            <person name="Doucette-Stamm L."/>
            <person name="Soucaille P."/>
            <person name="Daly M.J."/>
            <person name="Bennett G.N."/>
            <person name="Koonin E.V."/>
            <person name="Smith D.R."/>
        </authorList>
    </citation>
    <scope>NUCLEOTIDE SEQUENCE [LARGE SCALE GENOMIC DNA]</scope>
    <source>
        <strain evidence="5">ATCC 824 / DSM 792 / JCM 1419 / LMG 5710 / VKM B-1787</strain>
    </source>
</reference>
<evidence type="ECO:0000313" key="5">
    <source>
        <dbReference type="Proteomes" id="UP000000814"/>
    </source>
</evidence>
<feature type="binding site" evidence="2">
    <location>
        <position position="35"/>
    </location>
    <ligand>
        <name>Mn(2+)</name>
        <dbReference type="ChEBI" id="CHEBI:29035"/>
        <label>1</label>
    </ligand>
</feature>
<evidence type="ECO:0000313" key="4">
    <source>
        <dbReference type="EMBL" id="AAK79306.1"/>
    </source>
</evidence>
<evidence type="ECO:0000256" key="1">
    <source>
        <dbReference type="ARBA" id="ARBA00007644"/>
    </source>
</evidence>
<dbReference type="Gene3D" id="1.20.1260.10">
    <property type="match status" value="1"/>
</dbReference>
<dbReference type="SUPFAM" id="SSF47240">
    <property type="entry name" value="Ferritin-like"/>
    <property type="match status" value="1"/>
</dbReference>
<dbReference type="AlphaFoldDB" id="Q97JE8"/>
<dbReference type="GO" id="GO:0046872">
    <property type="term" value="F:metal ion binding"/>
    <property type="evidence" value="ECO:0007669"/>
    <property type="project" value="UniProtKB-KW"/>
</dbReference>
<protein>
    <submittedName>
        <fullName evidence="4">Spore coat protein COTJC</fullName>
    </submittedName>
</protein>
<dbReference type="EMBL" id="AE001437">
    <property type="protein sequence ID" value="AAK79306.1"/>
    <property type="molecule type" value="Genomic_DNA"/>
</dbReference>
<feature type="binding site" evidence="2">
    <location>
        <position position="65"/>
    </location>
    <ligand>
        <name>Mn(2+)</name>
        <dbReference type="ChEBI" id="CHEBI:29035"/>
        <label>1</label>
    </ligand>
</feature>
<organism evidence="4 5">
    <name type="scientific">Clostridium acetobutylicum (strain ATCC 824 / DSM 792 / JCM 1419 / IAM 19013 / LMG 5710 / NBRC 13948 / NRRL B-527 / VKM B-1787 / 2291 / W)</name>
    <dbReference type="NCBI Taxonomy" id="272562"/>
    <lineage>
        <taxon>Bacteria</taxon>
        <taxon>Bacillati</taxon>
        <taxon>Bacillota</taxon>
        <taxon>Clostridia</taxon>
        <taxon>Eubacteriales</taxon>
        <taxon>Clostridiaceae</taxon>
        <taxon>Clostridium</taxon>
    </lineage>
</organism>
<keyword evidence="2" id="KW-0479">Metal-binding</keyword>
<evidence type="ECO:0000256" key="2">
    <source>
        <dbReference type="PIRSR" id="PIRSR607760-1"/>
    </source>
</evidence>
<sequence>MWIYEKKLEHPVKIKNPNAQLAKVIITQYGGPDGELAASIRYLSQRFSMVTPQAIATLNDIGTEELAHLEIVGSIVRQLSRGLSVEELKKSGLDAYFADHDSAIYPASAAGNPFTAAYIQSKGDPITDLYEDLAAEQKARSTYEYLITLCDDPDVIEPLKFLREREVVHFQRFGEALRIVQDYLNEPKLAVIPKTDCMKK</sequence>
<dbReference type="CDD" id="cd01051">
    <property type="entry name" value="Mn_catalase"/>
    <property type="match status" value="1"/>
</dbReference>
<dbReference type="Pfam" id="PF05067">
    <property type="entry name" value="Mn_catalase"/>
    <property type="match status" value="1"/>
</dbReference>
<gene>
    <name evidence="4" type="ordered locus">CA_C1338</name>
</gene>
<dbReference type="OrthoDB" id="9800585at2"/>
<dbReference type="RefSeq" id="WP_010964647.1">
    <property type="nucleotide sequence ID" value="NC_003030.1"/>
</dbReference>
<feature type="binding site" evidence="2">
    <location>
        <position position="169"/>
    </location>
    <ligand>
        <name>Mn(2+)</name>
        <dbReference type="ChEBI" id="CHEBI:29035"/>
        <label>1</label>
    </ligand>
</feature>
<keyword evidence="4" id="KW-0946">Virion</keyword>
<feature type="binding site" evidence="2">
    <location>
        <position position="68"/>
    </location>
    <ligand>
        <name>Mn(2+)</name>
        <dbReference type="ChEBI" id="CHEBI:29035"/>
        <label>1</label>
    </ligand>
</feature>
<comment type="cofactor">
    <cofactor evidence="3">
        <name>Ca(2+)</name>
        <dbReference type="ChEBI" id="CHEBI:29108"/>
    </cofactor>
    <text evidence="3">Binds 1 Ca(2+) ion per subunit.</text>
</comment>
<proteinExistence type="inferred from homology"/>
<dbReference type="HOGENOM" id="CLU_057467_2_0_9"/>
<accession>Q97JE8</accession>
<dbReference type="InterPro" id="IPR012347">
    <property type="entry name" value="Ferritin-like"/>
</dbReference>
<dbReference type="InterPro" id="IPR009078">
    <property type="entry name" value="Ferritin-like_SF"/>
</dbReference>
<keyword evidence="5" id="KW-1185">Reference proteome</keyword>
<keyword evidence="2" id="KW-0464">Manganese</keyword>
<dbReference type="PATRIC" id="fig|272562.8.peg.1543"/>
<dbReference type="KEGG" id="cac:CA_C1338"/>
<keyword evidence="4" id="KW-0167">Capsid protein</keyword>
<name>Q97JE8_CLOAB</name>
<dbReference type="PIR" id="G97064">
    <property type="entry name" value="G97064"/>
</dbReference>
<dbReference type="Proteomes" id="UP000000814">
    <property type="component" value="Chromosome"/>
</dbReference>
<feature type="binding site" evidence="3">
    <location>
        <position position="60"/>
    </location>
    <ligand>
        <name>Ca(2+)</name>
        <dbReference type="ChEBI" id="CHEBI:29108"/>
    </ligand>
</feature>
<dbReference type="eggNOG" id="COG3546">
    <property type="taxonomic scope" value="Bacteria"/>
</dbReference>
<comment type="cofactor">
    <cofactor evidence="2">
        <name>Mn(2+)</name>
        <dbReference type="ChEBI" id="CHEBI:29035"/>
    </cofactor>
    <text evidence="2">Binds 2 manganese ions per subunit.</text>
</comment>
<evidence type="ECO:0000256" key="3">
    <source>
        <dbReference type="PIRSR" id="PIRSR607760-2"/>
    </source>
</evidence>
<keyword evidence="3" id="KW-0106">Calcium</keyword>
<dbReference type="GeneID" id="44997843"/>
<dbReference type="InterPro" id="IPR039377">
    <property type="entry name" value="Mn_catalase_dom"/>
</dbReference>